<dbReference type="Pfam" id="PF13977">
    <property type="entry name" value="TetR_C_6"/>
    <property type="match status" value="1"/>
</dbReference>
<dbReference type="AlphaFoldDB" id="A0A0R2UHU7"/>
<dbReference type="PANTHER" id="PTHR30055">
    <property type="entry name" value="HTH-TYPE TRANSCRIPTIONAL REGULATOR RUTR"/>
    <property type="match status" value="1"/>
</dbReference>
<dbReference type="PROSITE" id="PS50977">
    <property type="entry name" value="HTH_TETR_2"/>
    <property type="match status" value="1"/>
</dbReference>
<keyword evidence="4" id="KW-0804">Transcription</keyword>
<gene>
    <name evidence="7" type="ORF">ABS24_10685</name>
</gene>
<dbReference type="InterPro" id="IPR039538">
    <property type="entry name" value="BetI_C"/>
</dbReference>
<dbReference type="Pfam" id="PF00440">
    <property type="entry name" value="TetR_N"/>
    <property type="match status" value="1"/>
</dbReference>
<evidence type="ECO:0000313" key="8">
    <source>
        <dbReference type="Proteomes" id="UP000051213"/>
    </source>
</evidence>
<dbReference type="PROSITE" id="PS01081">
    <property type="entry name" value="HTH_TETR_1"/>
    <property type="match status" value="1"/>
</dbReference>
<evidence type="ECO:0000259" key="6">
    <source>
        <dbReference type="PROSITE" id="PS50977"/>
    </source>
</evidence>
<evidence type="ECO:0000256" key="3">
    <source>
        <dbReference type="ARBA" id="ARBA00023125"/>
    </source>
</evidence>
<dbReference type="PRINTS" id="PR00455">
    <property type="entry name" value="HTHTETR"/>
</dbReference>
<dbReference type="SUPFAM" id="SSF48498">
    <property type="entry name" value="Tetracyclin repressor-like, C-terminal domain"/>
    <property type="match status" value="1"/>
</dbReference>
<dbReference type="SUPFAM" id="SSF46689">
    <property type="entry name" value="Homeodomain-like"/>
    <property type="match status" value="1"/>
</dbReference>
<dbReference type="InterPro" id="IPR050109">
    <property type="entry name" value="HTH-type_TetR-like_transc_reg"/>
</dbReference>
<dbReference type="InterPro" id="IPR009057">
    <property type="entry name" value="Homeodomain-like_sf"/>
</dbReference>
<evidence type="ECO:0000256" key="2">
    <source>
        <dbReference type="ARBA" id="ARBA00023015"/>
    </source>
</evidence>
<feature type="domain" description="HTH tetR-type" evidence="6">
    <location>
        <begin position="18"/>
        <end position="78"/>
    </location>
</feature>
<proteinExistence type="predicted"/>
<sequence>MKANKAELNKIPRSLSKQARRKQLIEATIQCIADKGLSGTTMADVTQRAGLSLGIVNLHFQSKEKLLIETLNFISDEYTSGLNKIFNNQRLNTEQKILAHINFDFSREIIDRNKLAVWFAFWGETKSRPAYFSICASYIMEIANNLTNLFALLKQQGDYTEVDPELVCTCYTALSDGLWLDLLITPKGLKPAQAQSIAMHYLATQFPNHFKTQTGS</sequence>
<dbReference type="Proteomes" id="UP000051213">
    <property type="component" value="Unassembled WGS sequence"/>
</dbReference>
<keyword evidence="3 5" id="KW-0238">DNA-binding</keyword>
<reference evidence="7 8" key="1">
    <citation type="submission" date="2015-10" db="EMBL/GenBank/DDBJ databases">
        <title>Metagenome-Assembled Genomes uncover a global brackish microbiome.</title>
        <authorList>
            <person name="Hugerth L.W."/>
            <person name="Larsson J."/>
            <person name="Alneberg J."/>
            <person name="Lindh M.V."/>
            <person name="Legrand C."/>
            <person name="Pinhassi J."/>
            <person name="Andersson A.F."/>
        </authorList>
    </citation>
    <scope>NUCLEOTIDE SEQUENCE [LARGE SCALE GENOMIC DNA]</scope>
    <source>
        <strain evidence="7">BACL26 MAG-121220-bin70</strain>
    </source>
</reference>
<organism evidence="7 8">
    <name type="scientific">SAR92 bacterium BACL26 MAG-121220-bin70</name>
    <dbReference type="NCBI Taxonomy" id="1655626"/>
    <lineage>
        <taxon>Bacteria</taxon>
        <taxon>Pseudomonadati</taxon>
        <taxon>Pseudomonadota</taxon>
        <taxon>Gammaproteobacteria</taxon>
        <taxon>Cellvibrionales</taxon>
        <taxon>Porticoccaceae</taxon>
        <taxon>SAR92 clade</taxon>
    </lineage>
</organism>
<dbReference type="GO" id="GO:0003700">
    <property type="term" value="F:DNA-binding transcription factor activity"/>
    <property type="evidence" value="ECO:0007669"/>
    <property type="project" value="TreeGrafter"/>
</dbReference>
<dbReference type="InterPro" id="IPR036271">
    <property type="entry name" value="Tet_transcr_reg_TetR-rel_C_sf"/>
</dbReference>
<feature type="DNA-binding region" description="H-T-H motif" evidence="5">
    <location>
        <begin position="41"/>
        <end position="60"/>
    </location>
</feature>
<name>A0A0R2UHU7_9GAMM</name>
<dbReference type="InterPro" id="IPR023772">
    <property type="entry name" value="DNA-bd_HTH_TetR-type_CS"/>
</dbReference>
<evidence type="ECO:0000256" key="5">
    <source>
        <dbReference type="PROSITE-ProRule" id="PRU00335"/>
    </source>
</evidence>
<dbReference type="Gene3D" id="1.10.357.10">
    <property type="entry name" value="Tetracycline Repressor, domain 2"/>
    <property type="match status" value="1"/>
</dbReference>
<protein>
    <recommendedName>
        <fullName evidence="6">HTH tetR-type domain-containing protein</fullName>
    </recommendedName>
</protein>
<dbReference type="PANTHER" id="PTHR30055:SF228">
    <property type="entry name" value="TRANSCRIPTIONAL REGULATOR-RELATED"/>
    <property type="match status" value="1"/>
</dbReference>
<evidence type="ECO:0000256" key="1">
    <source>
        <dbReference type="ARBA" id="ARBA00022491"/>
    </source>
</evidence>
<accession>A0A0R2UHU7</accession>
<dbReference type="GO" id="GO:0000976">
    <property type="term" value="F:transcription cis-regulatory region binding"/>
    <property type="evidence" value="ECO:0007669"/>
    <property type="project" value="TreeGrafter"/>
</dbReference>
<comment type="caution">
    <text evidence="7">The sequence shown here is derived from an EMBL/GenBank/DDBJ whole genome shotgun (WGS) entry which is preliminary data.</text>
</comment>
<evidence type="ECO:0000313" key="7">
    <source>
        <dbReference type="EMBL" id="KRO97035.1"/>
    </source>
</evidence>
<evidence type="ECO:0000256" key="4">
    <source>
        <dbReference type="ARBA" id="ARBA00023163"/>
    </source>
</evidence>
<keyword evidence="1" id="KW-0678">Repressor</keyword>
<keyword evidence="2" id="KW-0805">Transcription regulation</keyword>
<dbReference type="InterPro" id="IPR001647">
    <property type="entry name" value="HTH_TetR"/>
</dbReference>
<dbReference type="EMBL" id="LICA01000021">
    <property type="protein sequence ID" value="KRO97035.1"/>
    <property type="molecule type" value="Genomic_DNA"/>
</dbReference>